<protein>
    <submittedName>
        <fullName evidence="1">Uncharacterized protein</fullName>
    </submittedName>
</protein>
<evidence type="ECO:0000313" key="2">
    <source>
        <dbReference type="Proteomes" id="UP000299102"/>
    </source>
</evidence>
<reference evidence="1 2" key="1">
    <citation type="journal article" date="2019" name="Commun. Biol.">
        <title>The bagworm genome reveals a unique fibroin gene that provides high tensile strength.</title>
        <authorList>
            <person name="Kono N."/>
            <person name="Nakamura H."/>
            <person name="Ohtoshi R."/>
            <person name="Tomita M."/>
            <person name="Numata K."/>
            <person name="Arakawa K."/>
        </authorList>
    </citation>
    <scope>NUCLEOTIDE SEQUENCE [LARGE SCALE GENOMIC DNA]</scope>
</reference>
<organism evidence="1 2">
    <name type="scientific">Eumeta variegata</name>
    <name type="common">Bagworm moth</name>
    <name type="synonym">Eumeta japonica</name>
    <dbReference type="NCBI Taxonomy" id="151549"/>
    <lineage>
        <taxon>Eukaryota</taxon>
        <taxon>Metazoa</taxon>
        <taxon>Ecdysozoa</taxon>
        <taxon>Arthropoda</taxon>
        <taxon>Hexapoda</taxon>
        <taxon>Insecta</taxon>
        <taxon>Pterygota</taxon>
        <taxon>Neoptera</taxon>
        <taxon>Endopterygota</taxon>
        <taxon>Lepidoptera</taxon>
        <taxon>Glossata</taxon>
        <taxon>Ditrysia</taxon>
        <taxon>Tineoidea</taxon>
        <taxon>Psychidae</taxon>
        <taxon>Oiketicinae</taxon>
        <taxon>Eumeta</taxon>
    </lineage>
</organism>
<comment type="caution">
    <text evidence="1">The sequence shown here is derived from an EMBL/GenBank/DDBJ whole genome shotgun (WGS) entry which is preliminary data.</text>
</comment>
<accession>A0A4C1VSG1</accession>
<proteinExistence type="predicted"/>
<sequence length="79" mass="8858">MEPHLVTLCILRCVNSDVNVATSLTIYVKVLDESNTKDIACTPESLEALRSMDGARFNGCPEKTAFLVYAKYRGRQSFR</sequence>
<keyword evidence="2" id="KW-1185">Reference proteome</keyword>
<name>A0A4C1VSG1_EUMVA</name>
<dbReference type="EMBL" id="BGZK01000411">
    <property type="protein sequence ID" value="GBP42048.1"/>
    <property type="molecule type" value="Genomic_DNA"/>
</dbReference>
<gene>
    <name evidence="1" type="ORF">EVAR_29403_1</name>
</gene>
<dbReference type="Proteomes" id="UP000299102">
    <property type="component" value="Unassembled WGS sequence"/>
</dbReference>
<dbReference type="AlphaFoldDB" id="A0A4C1VSG1"/>
<evidence type="ECO:0000313" key="1">
    <source>
        <dbReference type="EMBL" id="GBP42048.1"/>
    </source>
</evidence>